<dbReference type="Proteomes" id="UP000597444">
    <property type="component" value="Unassembled WGS sequence"/>
</dbReference>
<keyword evidence="2" id="KW-0521">NADP</keyword>
<feature type="domain" description="NmrA-like" evidence="3">
    <location>
        <begin position="5"/>
        <end position="265"/>
    </location>
</feature>
<protein>
    <submittedName>
        <fullName evidence="4">NmrA family transcriptional regulator</fullName>
    </submittedName>
</protein>
<evidence type="ECO:0000256" key="1">
    <source>
        <dbReference type="ARBA" id="ARBA00006328"/>
    </source>
</evidence>
<keyword evidence="5" id="KW-1185">Reference proteome</keyword>
<evidence type="ECO:0000259" key="3">
    <source>
        <dbReference type="Pfam" id="PF05368"/>
    </source>
</evidence>
<organism evidence="4 5">
    <name type="scientific">Reticulibacter mediterranei</name>
    <dbReference type="NCBI Taxonomy" id="2778369"/>
    <lineage>
        <taxon>Bacteria</taxon>
        <taxon>Bacillati</taxon>
        <taxon>Chloroflexota</taxon>
        <taxon>Ktedonobacteria</taxon>
        <taxon>Ktedonobacterales</taxon>
        <taxon>Reticulibacteraceae</taxon>
        <taxon>Reticulibacter</taxon>
    </lineage>
</organism>
<dbReference type="AlphaFoldDB" id="A0A8J3J1F0"/>
<comment type="similarity">
    <text evidence="1">Belongs to the NmrA-type oxidoreductase family.</text>
</comment>
<dbReference type="InterPro" id="IPR051164">
    <property type="entry name" value="NmrA-like_oxidored"/>
</dbReference>
<accession>A0A8J3J1F0</accession>
<dbReference type="Gene3D" id="3.40.50.720">
    <property type="entry name" value="NAD(P)-binding Rossmann-like Domain"/>
    <property type="match status" value="1"/>
</dbReference>
<dbReference type="InterPro" id="IPR008030">
    <property type="entry name" value="NmrA-like"/>
</dbReference>
<sequence length="290" mass="31808">MPHTDKTILVFGATGQQGSAVARQLLKDDWNVRALVRDPRRAQSEALRQQGVELVQGDLNQPSSLREAMKDVYGIFSVQTPYAEGGAAAELQQGKAVADAALQAGVSHLVYSSVGGAERGTGIAHFESKWQIEEYLRALHLPVTILRPVFFMSNLQYATTVEADGTLVVSQALRPETRLQMIAVEDIGKFAALAFAHPESFLGKEIEIAGEELTIAEIAESIERVTGKPTRFVELPLEQLRSFDAETAMMYEWFNQSGYQAAIPALRQLHPDLLTLEAWLKQSGMLSPSA</sequence>
<dbReference type="SUPFAM" id="SSF51735">
    <property type="entry name" value="NAD(P)-binding Rossmann-fold domains"/>
    <property type="match status" value="1"/>
</dbReference>
<dbReference type="CDD" id="cd05251">
    <property type="entry name" value="NmrA_like_SDR_a"/>
    <property type="match status" value="1"/>
</dbReference>
<dbReference type="PANTHER" id="PTHR42748">
    <property type="entry name" value="NITROGEN METABOLITE REPRESSION PROTEIN NMRA FAMILY MEMBER"/>
    <property type="match status" value="1"/>
</dbReference>
<proteinExistence type="inferred from homology"/>
<gene>
    <name evidence="4" type="ORF">KSF_105780</name>
</gene>
<evidence type="ECO:0000313" key="5">
    <source>
        <dbReference type="Proteomes" id="UP000597444"/>
    </source>
</evidence>
<name>A0A8J3J1F0_9CHLR</name>
<dbReference type="Gene3D" id="3.90.25.10">
    <property type="entry name" value="UDP-galactose 4-epimerase, domain 1"/>
    <property type="match status" value="1"/>
</dbReference>
<dbReference type="InterPro" id="IPR036291">
    <property type="entry name" value="NAD(P)-bd_dom_sf"/>
</dbReference>
<reference evidence="4" key="1">
    <citation type="submission" date="2020-10" db="EMBL/GenBank/DDBJ databases">
        <title>Taxonomic study of unclassified bacteria belonging to the class Ktedonobacteria.</title>
        <authorList>
            <person name="Yabe S."/>
            <person name="Wang C.M."/>
            <person name="Zheng Y."/>
            <person name="Sakai Y."/>
            <person name="Cavaletti L."/>
            <person name="Monciardini P."/>
            <person name="Donadio S."/>
        </authorList>
    </citation>
    <scope>NUCLEOTIDE SEQUENCE</scope>
    <source>
        <strain evidence="4">ID150040</strain>
    </source>
</reference>
<dbReference type="EMBL" id="BNJK01000002">
    <property type="protein sequence ID" value="GHP00531.1"/>
    <property type="molecule type" value="Genomic_DNA"/>
</dbReference>
<comment type="caution">
    <text evidence="4">The sequence shown here is derived from an EMBL/GenBank/DDBJ whole genome shotgun (WGS) entry which is preliminary data.</text>
</comment>
<evidence type="ECO:0000313" key="4">
    <source>
        <dbReference type="EMBL" id="GHP00531.1"/>
    </source>
</evidence>
<dbReference type="PANTHER" id="PTHR42748:SF7">
    <property type="entry name" value="NMRA LIKE REDOX SENSOR 1-RELATED"/>
    <property type="match status" value="1"/>
</dbReference>
<dbReference type="RefSeq" id="WP_220211018.1">
    <property type="nucleotide sequence ID" value="NZ_BNJK01000002.1"/>
</dbReference>
<evidence type="ECO:0000256" key="2">
    <source>
        <dbReference type="ARBA" id="ARBA00022857"/>
    </source>
</evidence>
<dbReference type="Pfam" id="PF05368">
    <property type="entry name" value="NmrA"/>
    <property type="match status" value="1"/>
</dbReference>